<dbReference type="InterPro" id="IPR033913">
    <property type="entry name" value="MTH1175_dom"/>
</dbReference>
<dbReference type="PANTHER" id="PTHR42983:SF1">
    <property type="entry name" value="IRON-MOLYBDENUM PROTEIN"/>
    <property type="match status" value="1"/>
</dbReference>
<gene>
    <name evidence="2" type="ORF">OCV69_13785</name>
</gene>
<dbReference type="CDD" id="cd00851">
    <property type="entry name" value="MTH1175"/>
    <property type="match status" value="1"/>
</dbReference>
<reference evidence="2 3" key="1">
    <citation type="journal article" date="2021" name="ISME Commun">
        <title>Automated analysis of genomic sequences facilitates high-throughput and comprehensive description of bacteria.</title>
        <authorList>
            <person name="Hitch T.C.A."/>
        </authorList>
    </citation>
    <scope>NUCLEOTIDE SEQUENCE [LARGE SCALE GENOMIC DNA]</scope>
    <source>
        <strain evidence="3">f_CCE</strain>
    </source>
</reference>
<dbReference type="RefSeq" id="WP_158359863.1">
    <property type="nucleotide sequence ID" value="NZ_JAOQJF010000035.1"/>
</dbReference>
<protein>
    <submittedName>
        <fullName evidence="2">NifB/NifX family molybdenum-iron cluster-binding protein</fullName>
    </submittedName>
</protein>
<organism evidence="2 3">
    <name type="scientific">Alitiscatomonas aceti</name>
    <dbReference type="NCBI Taxonomy" id="2981724"/>
    <lineage>
        <taxon>Bacteria</taxon>
        <taxon>Bacillati</taxon>
        <taxon>Bacillota</taxon>
        <taxon>Clostridia</taxon>
        <taxon>Lachnospirales</taxon>
        <taxon>Lachnospiraceae</taxon>
        <taxon>Alitiscatomonas</taxon>
    </lineage>
</organism>
<dbReference type="EMBL" id="JAOQJF010000035">
    <property type="protein sequence ID" value="MCU6800983.1"/>
    <property type="molecule type" value="Genomic_DNA"/>
</dbReference>
<comment type="caution">
    <text evidence="2">The sequence shown here is derived from an EMBL/GenBank/DDBJ whole genome shotgun (WGS) entry which is preliminary data.</text>
</comment>
<name>A0ABT2V272_9FIRM</name>
<sequence>MKIAIPLDENKKDVCIVLARAPYFLFRENGNNAIVPNPAAQAQGGAGIQAAQFLVDSQADALITVRCGQNAAEVFQAAGMKLYKSANKAAADDLAAMERGGLEELTQFHGGYHGIQ</sequence>
<feature type="domain" description="Dinitrogenase iron-molybdenum cofactor biosynthesis" evidence="1">
    <location>
        <begin position="17"/>
        <end position="96"/>
    </location>
</feature>
<dbReference type="Pfam" id="PF02579">
    <property type="entry name" value="Nitro_FeMo-Co"/>
    <property type="match status" value="1"/>
</dbReference>
<evidence type="ECO:0000313" key="3">
    <source>
        <dbReference type="Proteomes" id="UP001652395"/>
    </source>
</evidence>
<dbReference type="InterPro" id="IPR036105">
    <property type="entry name" value="DiNase_FeMo-co_biosyn_sf"/>
</dbReference>
<dbReference type="InterPro" id="IPR003731">
    <property type="entry name" value="Di-Nase_FeMo-co_biosynth"/>
</dbReference>
<dbReference type="SUPFAM" id="SSF53146">
    <property type="entry name" value="Nitrogenase accessory factor-like"/>
    <property type="match status" value="1"/>
</dbReference>
<accession>A0ABT2V272</accession>
<keyword evidence="3" id="KW-1185">Reference proteome</keyword>
<dbReference type="PANTHER" id="PTHR42983">
    <property type="entry name" value="DINITROGENASE IRON-MOLYBDENUM COFACTOR PROTEIN-RELATED"/>
    <property type="match status" value="1"/>
</dbReference>
<dbReference type="Gene3D" id="3.30.420.130">
    <property type="entry name" value="Dinitrogenase iron-molybdenum cofactor biosynthesis domain"/>
    <property type="match status" value="1"/>
</dbReference>
<evidence type="ECO:0000313" key="2">
    <source>
        <dbReference type="EMBL" id="MCU6800983.1"/>
    </source>
</evidence>
<proteinExistence type="predicted"/>
<dbReference type="Proteomes" id="UP001652395">
    <property type="component" value="Unassembled WGS sequence"/>
</dbReference>
<evidence type="ECO:0000259" key="1">
    <source>
        <dbReference type="Pfam" id="PF02579"/>
    </source>
</evidence>